<accession>A0A9P3G9J0</accession>
<proteinExistence type="predicted"/>
<sequence>MPPTTAPVCEVRAESPADGGADAWADGDRAVTLEECAADEEDDACCGTLPTIVPLALLYATAALALKTLPAVTSRYAHAGTTVLGDMGTG</sequence>
<organism evidence="2 3">
    <name type="scientific">Phanerochaete sordida</name>
    <dbReference type="NCBI Taxonomy" id="48140"/>
    <lineage>
        <taxon>Eukaryota</taxon>
        <taxon>Fungi</taxon>
        <taxon>Dikarya</taxon>
        <taxon>Basidiomycota</taxon>
        <taxon>Agaricomycotina</taxon>
        <taxon>Agaricomycetes</taxon>
        <taxon>Polyporales</taxon>
        <taxon>Phanerochaetaceae</taxon>
        <taxon>Phanerochaete</taxon>
    </lineage>
</organism>
<evidence type="ECO:0000313" key="3">
    <source>
        <dbReference type="Proteomes" id="UP000703269"/>
    </source>
</evidence>
<feature type="region of interest" description="Disordered" evidence="1">
    <location>
        <begin position="1"/>
        <end position="23"/>
    </location>
</feature>
<protein>
    <submittedName>
        <fullName evidence="2">Uncharacterized protein</fullName>
    </submittedName>
</protein>
<keyword evidence="3" id="KW-1185">Reference proteome</keyword>
<comment type="caution">
    <text evidence="2">The sequence shown here is derived from an EMBL/GenBank/DDBJ whole genome shotgun (WGS) entry which is preliminary data.</text>
</comment>
<gene>
    <name evidence="2" type="ORF">PsYK624_069470</name>
</gene>
<name>A0A9P3G9J0_9APHY</name>
<dbReference type="Proteomes" id="UP000703269">
    <property type="component" value="Unassembled WGS sequence"/>
</dbReference>
<evidence type="ECO:0000313" key="2">
    <source>
        <dbReference type="EMBL" id="GJE90803.1"/>
    </source>
</evidence>
<dbReference type="EMBL" id="BPQB01000018">
    <property type="protein sequence ID" value="GJE90803.1"/>
    <property type="molecule type" value="Genomic_DNA"/>
</dbReference>
<dbReference type="AlphaFoldDB" id="A0A9P3G9J0"/>
<reference evidence="2 3" key="1">
    <citation type="submission" date="2021-08" db="EMBL/GenBank/DDBJ databases">
        <title>Draft Genome Sequence of Phanerochaete sordida strain YK-624.</title>
        <authorList>
            <person name="Mori T."/>
            <person name="Dohra H."/>
            <person name="Suzuki T."/>
            <person name="Kawagishi H."/>
            <person name="Hirai H."/>
        </authorList>
    </citation>
    <scope>NUCLEOTIDE SEQUENCE [LARGE SCALE GENOMIC DNA]</scope>
    <source>
        <strain evidence="2 3">YK-624</strain>
    </source>
</reference>
<evidence type="ECO:0000256" key="1">
    <source>
        <dbReference type="SAM" id="MobiDB-lite"/>
    </source>
</evidence>